<sequence length="70" mass="8192">MEVEKTKEEQESKAAEVKHLIKQVGDDKRMIQQLREEIRKQTVSHHDHLSECETHVASLKEQLMLSAQKL</sequence>
<accession>A0A1A8H1X5</accession>
<gene>
    <name evidence="1" type="primary">Nfu_g_1_003984</name>
</gene>
<proteinExistence type="predicted"/>
<reference evidence="1" key="2">
    <citation type="submission" date="2016-06" db="EMBL/GenBank/DDBJ databases">
        <title>The genome of a short-lived fish provides insights into sex chromosome evolution and the genetic control of aging.</title>
        <authorList>
            <person name="Reichwald K."/>
            <person name="Felder M."/>
            <person name="Petzold A."/>
            <person name="Koch P."/>
            <person name="Groth M."/>
            <person name="Platzer M."/>
        </authorList>
    </citation>
    <scope>NUCLEOTIDE SEQUENCE</scope>
    <source>
        <tissue evidence="1">Brain</tissue>
    </source>
</reference>
<organism evidence="1">
    <name type="scientific">Nothobranchius korthausae</name>
    <dbReference type="NCBI Taxonomy" id="1143690"/>
    <lineage>
        <taxon>Eukaryota</taxon>
        <taxon>Metazoa</taxon>
        <taxon>Chordata</taxon>
        <taxon>Craniata</taxon>
        <taxon>Vertebrata</taxon>
        <taxon>Euteleostomi</taxon>
        <taxon>Actinopterygii</taxon>
        <taxon>Neopterygii</taxon>
        <taxon>Teleostei</taxon>
        <taxon>Neoteleostei</taxon>
        <taxon>Acanthomorphata</taxon>
        <taxon>Ovalentaria</taxon>
        <taxon>Atherinomorphae</taxon>
        <taxon>Cyprinodontiformes</taxon>
        <taxon>Nothobranchiidae</taxon>
        <taxon>Nothobranchius</taxon>
    </lineage>
</organism>
<dbReference type="AlphaFoldDB" id="A0A1A8H1X5"/>
<reference evidence="1" key="1">
    <citation type="submission" date="2016-05" db="EMBL/GenBank/DDBJ databases">
        <authorList>
            <person name="Lavstsen T."/>
            <person name="Jespersen J.S."/>
        </authorList>
    </citation>
    <scope>NUCLEOTIDE SEQUENCE</scope>
    <source>
        <tissue evidence="1">Brain</tissue>
    </source>
</reference>
<protein>
    <submittedName>
        <fullName evidence="1">Uncharacterized protein</fullName>
    </submittedName>
</protein>
<feature type="non-terminal residue" evidence="1">
    <location>
        <position position="70"/>
    </location>
</feature>
<evidence type="ECO:0000313" key="1">
    <source>
        <dbReference type="EMBL" id="SBQ78186.1"/>
    </source>
</evidence>
<name>A0A1A8H1X5_9TELE</name>
<dbReference type="EMBL" id="HAEC01009970">
    <property type="protein sequence ID" value="SBQ78186.1"/>
    <property type="molecule type" value="Transcribed_RNA"/>
</dbReference>